<gene>
    <name evidence="2" type="ORF">FA09DRAFT_56550</name>
</gene>
<organism evidence="2 3">
    <name type="scientific">Tilletiopsis washingtonensis</name>
    <dbReference type="NCBI Taxonomy" id="58919"/>
    <lineage>
        <taxon>Eukaryota</taxon>
        <taxon>Fungi</taxon>
        <taxon>Dikarya</taxon>
        <taxon>Basidiomycota</taxon>
        <taxon>Ustilaginomycotina</taxon>
        <taxon>Exobasidiomycetes</taxon>
        <taxon>Entylomatales</taxon>
        <taxon>Entylomatales incertae sedis</taxon>
        <taxon>Tilletiopsis</taxon>
    </lineage>
</organism>
<evidence type="ECO:0000256" key="1">
    <source>
        <dbReference type="SAM" id="MobiDB-lite"/>
    </source>
</evidence>
<protein>
    <submittedName>
        <fullName evidence="2">Uncharacterized protein</fullName>
    </submittedName>
</protein>
<dbReference type="AlphaFoldDB" id="A0A316Z8A2"/>
<evidence type="ECO:0000313" key="2">
    <source>
        <dbReference type="EMBL" id="PWN97486.1"/>
    </source>
</evidence>
<dbReference type="RefSeq" id="XP_025597765.1">
    <property type="nucleotide sequence ID" value="XM_025745720.1"/>
</dbReference>
<proteinExistence type="predicted"/>
<dbReference type="GeneID" id="37273264"/>
<evidence type="ECO:0000313" key="3">
    <source>
        <dbReference type="Proteomes" id="UP000245946"/>
    </source>
</evidence>
<dbReference type="EMBL" id="KZ819295">
    <property type="protein sequence ID" value="PWN97486.1"/>
    <property type="molecule type" value="Genomic_DNA"/>
</dbReference>
<name>A0A316Z8A2_9BASI</name>
<dbReference type="Proteomes" id="UP000245946">
    <property type="component" value="Unassembled WGS sequence"/>
</dbReference>
<sequence>MCPPPPAAAARWRLSTAPSCRCRLQVHTLGGRGMAQGARARGEREGAWRLSCRCGRMPHAGCRWCCWLLRAWRLRLLPTAAAPAVASAVTSWPAACHVARTPPSHPAAPRAEREAAPALRCGEWSNGARSRVMCAPLHPPAPVPDRPLPQPQAISLVVPCPRASRVQRRRCKEPLPMALVRHPICHRTLVSRAHDDAQPMQRGEPHRPEKQQPRAPRRHRAGHQCAPPPTGPAALRPAGHPCRL</sequence>
<reference evidence="2 3" key="1">
    <citation type="journal article" date="2018" name="Mol. Biol. Evol.">
        <title>Broad Genomic Sampling Reveals a Smut Pathogenic Ancestry of the Fungal Clade Ustilaginomycotina.</title>
        <authorList>
            <person name="Kijpornyongpan T."/>
            <person name="Mondo S.J."/>
            <person name="Barry K."/>
            <person name="Sandor L."/>
            <person name="Lee J."/>
            <person name="Lipzen A."/>
            <person name="Pangilinan J."/>
            <person name="LaButti K."/>
            <person name="Hainaut M."/>
            <person name="Henrissat B."/>
            <person name="Grigoriev I.V."/>
            <person name="Spatafora J.W."/>
            <person name="Aime M.C."/>
        </authorList>
    </citation>
    <scope>NUCLEOTIDE SEQUENCE [LARGE SCALE GENOMIC DNA]</scope>
    <source>
        <strain evidence="2 3">MCA 4186</strain>
    </source>
</reference>
<keyword evidence="3" id="KW-1185">Reference proteome</keyword>
<feature type="region of interest" description="Disordered" evidence="1">
    <location>
        <begin position="196"/>
        <end position="244"/>
    </location>
</feature>
<feature type="compositionally biased region" description="Basic and acidic residues" evidence="1">
    <location>
        <begin position="196"/>
        <end position="212"/>
    </location>
</feature>
<accession>A0A316Z8A2</accession>